<dbReference type="RefSeq" id="WP_246905556.1">
    <property type="nucleotide sequence ID" value="NZ_JALJRB010000007.1"/>
</dbReference>
<dbReference type="InterPro" id="IPR036061">
    <property type="entry name" value="CheW-like_dom_sf"/>
</dbReference>
<dbReference type="PROSITE" id="PS50851">
    <property type="entry name" value="CHEW"/>
    <property type="match status" value="1"/>
</dbReference>
<evidence type="ECO:0000313" key="2">
    <source>
        <dbReference type="EMBL" id="MCJ8500626.1"/>
    </source>
</evidence>
<dbReference type="Gene3D" id="2.30.30.40">
    <property type="entry name" value="SH3 Domains"/>
    <property type="match status" value="1"/>
</dbReference>
<sequence length="162" mass="17887">MALLNEDVDIVQLIGFQIGTKLFGATILTVREILRNPVVEQKNSGDPDFVHGLIRLRGVYLPLVSLGSILGVDGRRGLDDRPWVLIGLAGRRRVGFLVDGVIPIVRMRADAILPPPDMLLSSLRSKYIRGVCETDKGMMMIVALDRIFRADEVSVLESIPVK</sequence>
<evidence type="ECO:0000259" key="1">
    <source>
        <dbReference type="PROSITE" id="PS50851"/>
    </source>
</evidence>
<dbReference type="AlphaFoldDB" id="A0AA41UKN3"/>
<feature type="domain" description="CheW-like" evidence="1">
    <location>
        <begin position="10"/>
        <end position="153"/>
    </location>
</feature>
<gene>
    <name evidence="2" type="ORF">MRX98_08590</name>
</gene>
<dbReference type="InterPro" id="IPR039315">
    <property type="entry name" value="CheW"/>
</dbReference>
<dbReference type="EMBL" id="JALJRB010000007">
    <property type="protein sequence ID" value="MCJ8500626.1"/>
    <property type="molecule type" value="Genomic_DNA"/>
</dbReference>
<reference evidence="2" key="1">
    <citation type="submission" date="2022-04" db="EMBL/GenBank/DDBJ databases">
        <title>Desulfatitalea alkaliphila sp. nov., a novel anaerobic sulfate-reducing bacterium isolated from terrestrial mud volcano, Taman Peninsula, Russia.</title>
        <authorList>
            <person name="Khomyakova M.A."/>
            <person name="Merkel A.Y."/>
            <person name="Slobodkin A.I."/>
        </authorList>
    </citation>
    <scope>NUCLEOTIDE SEQUENCE</scope>
    <source>
        <strain evidence="2">M08but</strain>
    </source>
</reference>
<dbReference type="SUPFAM" id="SSF50341">
    <property type="entry name" value="CheW-like"/>
    <property type="match status" value="1"/>
</dbReference>
<dbReference type="GO" id="GO:0006935">
    <property type="term" value="P:chemotaxis"/>
    <property type="evidence" value="ECO:0007669"/>
    <property type="project" value="InterPro"/>
</dbReference>
<dbReference type="GO" id="GO:0005829">
    <property type="term" value="C:cytosol"/>
    <property type="evidence" value="ECO:0007669"/>
    <property type="project" value="TreeGrafter"/>
</dbReference>
<dbReference type="PANTHER" id="PTHR22617">
    <property type="entry name" value="CHEMOTAXIS SENSOR HISTIDINE KINASE-RELATED"/>
    <property type="match status" value="1"/>
</dbReference>
<proteinExistence type="predicted"/>
<dbReference type="Gene3D" id="2.40.50.180">
    <property type="entry name" value="CheA-289, Domain 4"/>
    <property type="match status" value="1"/>
</dbReference>
<keyword evidence="3" id="KW-1185">Reference proteome</keyword>
<organism evidence="2 3">
    <name type="scientific">Desulfatitalea alkaliphila</name>
    <dbReference type="NCBI Taxonomy" id="2929485"/>
    <lineage>
        <taxon>Bacteria</taxon>
        <taxon>Pseudomonadati</taxon>
        <taxon>Thermodesulfobacteriota</taxon>
        <taxon>Desulfobacteria</taxon>
        <taxon>Desulfobacterales</taxon>
        <taxon>Desulfosarcinaceae</taxon>
        <taxon>Desulfatitalea</taxon>
    </lineage>
</organism>
<dbReference type="SMART" id="SM00260">
    <property type="entry name" value="CheW"/>
    <property type="match status" value="1"/>
</dbReference>
<comment type="caution">
    <text evidence="2">The sequence shown here is derived from an EMBL/GenBank/DDBJ whole genome shotgun (WGS) entry which is preliminary data.</text>
</comment>
<protein>
    <submittedName>
        <fullName evidence="2">Chemotaxis protein CheW</fullName>
    </submittedName>
</protein>
<name>A0AA41UKN3_9BACT</name>
<evidence type="ECO:0000313" key="3">
    <source>
        <dbReference type="Proteomes" id="UP001165427"/>
    </source>
</evidence>
<dbReference type="Pfam" id="PF01584">
    <property type="entry name" value="CheW"/>
    <property type="match status" value="1"/>
</dbReference>
<dbReference type="InterPro" id="IPR002545">
    <property type="entry name" value="CheW-lke_dom"/>
</dbReference>
<dbReference type="PANTHER" id="PTHR22617:SF23">
    <property type="entry name" value="CHEMOTAXIS PROTEIN CHEW"/>
    <property type="match status" value="1"/>
</dbReference>
<dbReference type="GO" id="GO:0007165">
    <property type="term" value="P:signal transduction"/>
    <property type="evidence" value="ECO:0007669"/>
    <property type="project" value="InterPro"/>
</dbReference>
<dbReference type="Proteomes" id="UP001165427">
    <property type="component" value="Unassembled WGS sequence"/>
</dbReference>
<accession>A0AA41UKN3</accession>